<dbReference type="EMBL" id="JAVGJF010000053">
    <property type="protein sequence ID" value="MDQ7175979.1"/>
    <property type="molecule type" value="Genomic_DNA"/>
</dbReference>
<organism evidence="10 11">
    <name type="scientific">Staphylococcus chromogenes</name>
    <name type="common">Staphylococcus hyicus subsp. chromogenes</name>
    <dbReference type="NCBI Taxonomy" id="46126"/>
    <lineage>
        <taxon>Bacteria</taxon>
        <taxon>Bacillati</taxon>
        <taxon>Bacillota</taxon>
        <taxon>Bacilli</taxon>
        <taxon>Bacillales</taxon>
        <taxon>Staphylococcaceae</taxon>
        <taxon>Staphylococcus</taxon>
    </lineage>
</organism>
<feature type="domain" description="TRAM" evidence="8">
    <location>
        <begin position="3"/>
        <end position="61"/>
    </location>
</feature>
<protein>
    <submittedName>
        <fullName evidence="10">23S rRNA (Uracil(1939)-C(5))-methyltransferase RlmD</fullName>
        <ecNumber evidence="9">2.1.1.190</ecNumber>
    </submittedName>
</protein>
<dbReference type="GO" id="GO:0070041">
    <property type="term" value="F:rRNA (uridine-C5-)-methyltransferase activity"/>
    <property type="evidence" value="ECO:0007669"/>
    <property type="project" value="TreeGrafter"/>
</dbReference>
<keyword evidence="3 6" id="KW-0808">Transferase</keyword>
<dbReference type="InterPro" id="IPR029063">
    <property type="entry name" value="SAM-dependent_MTases_sf"/>
</dbReference>
<keyword evidence="1" id="KW-0479">Metal-binding</keyword>
<dbReference type="PROSITE" id="PS01231">
    <property type="entry name" value="TRMA_2"/>
    <property type="match status" value="1"/>
</dbReference>
<keyword evidence="5" id="KW-0411">Iron-sulfur</keyword>
<dbReference type="InterPro" id="IPR002792">
    <property type="entry name" value="TRAM_dom"/>
</dbReference>
<dbReference type="PANTHER" id="PTHR11061">
    <property type="entry name" value="RNA M5U METHYLTRANSFERASE"/>
    <property type="match status" value="1"/>
</dbReference>
<dbReference type="FunFam" id="3.40.50.150:FF:000009">
    <property type="entry name" value="23S rRNA (Uracil(1939)-C(5))-methyltransferase RlmD"/>
    <property type="match status" value="1"/>
</dbReference>
<dbReference type="SUPFAM" id="SSF50249">
    <property type="entry name" value="Nucleic acid-binding proteins"/>
    <property type="match status" value="1"/>
</dbReference>
<evidence type="ECO:0000256" key="4">
    <source>
        <dbReference type="ARBA" id="ARBA00022691"/>
    </source>
</evidence>
<dbReference type="GO" id="GO:0051539">
    <property type="term" value="F:4 iron, 4 sulfur cluster binding"/>
    <property type="evidence" value="ECO:0007669"/>
    <property type="project" value="UniProtKB-KW"/>
</dbReference>
<dbReference type="PROSITE" id="PS01230">
    <property type="entry name" value="TRMA_1"/>
    <property type="match status" value="1"/>
</dbReference>
<proteinExistence type="inferred from homology"/>
<keyword evidence="2 6" id="KW-0489">Methyltransferase</keyword>
<dbReference type="FunFam" id="2.40.50.140:FF:000097">
    <property type="entry name" value="23S rRNA (uracil(1939)-C(5))-methyltransferase RlmD"/>
    <property type="match status" value="1"/>
</dbReference>
<dbReference type="NCBIfam" id="TIGR00479">
    <property type="entry name" value="rumA"/>
    <property type="match status" value="1"/>
</dbReference>
<accession>A0AAE5W895</accession>
<evidence type="ECO:0000313" key="9">
    <source>
        <dbReference type="EMBL" id="MDQ7175979.1"/>
    </source>
</evidence>
<dbReference type="InterPro" id="IPR030390">
    <property type="entry name" value="MeTrfase_TrmA_AS"/>
</dbReference>
<evidence type="ECO:0000259" key="8">
    <source>
        <dbReference type="PROSITE" id="PS50926"/>
    </source>
</evidence>
<dbReference type="Gene3D" id="2.40.50.140">
    <property type="entry name" value="Nucleic acid-binding proteins"/>
    <property type="match status" value="1"/>
</dbReference>
<keyword evidence="1" id="KW-0004">4Fe-4S</keyword>
<dbReference type="Pfam" id="PF05958">
    <property type="entry name" value="tRNA_U5-meth_tr"/>
    <property type="match status" value="1"/>
</dbReference>
<dbReference type="RefSeq" id="WP_105965745.1">
    <property type="nucleotide sequence ID" value="NZ_JAHCNX010000008.1"/>
</dbReference>
<evidence type="ECO:0000256" key="1">
    <source>
        <dbReference type="ARBA" id="ARBA00022485"/>
    </source>
</evidence>
<evidence type="ECO:0000313" key="11">
    <source>
        <dbReference type="Proteomes" id="UP000242704"/>
    </source>
</evidence>
<comment type="similarity">
    <text evidence="6">Belongs to the class I-like SAM-binding methyltransferase superfamily. RNA M5U methyltransferase family.</text>
</comment>
<dbReference type="InterPro" id="IPR012340">
    <property type="entry name" value="NA-bd_OB-fold"/>
</dbReference>
<evidence type="ECO:0000256" key="5">
    <source>
        <dbReference type="ARBA" id="ARBA00023014"/>
    </source>
</evidence>
<feature type="binding site" evidence="6">
    <location>
        <position position="314"/>
    </location>
    <ligand>
        <name>S-adenosyl-L-methionine</name>
        <dbReference type="ChEBI" id="CHEBI:59789"/>
    </ligand>
</feature>
<keyword evidence="4 6" id="KW-0949">S-adenosyl-L-methionine</keyword>
<feature type="binding site" evidence="6">
    <location>
        <position position="383"/>
    </location>
    <ligand>
        <name>S-adenosyl-L-methionine</name>
        <dbReference type="ChEBI" id="CHEBI:59789"/>
    </ligand>
</feature>
<reference evidence="9 12" key="3">
    <citation type="submission" date="2023-08" db="EMBL/GenBank/DDBJ databases">
        <title>Whole genome sequencing of Staphylococcus chromogenes NNSch 2386.</title>
        <authorList>
            <person name="Kropotov V.S."/>
            <person name="Boriskina E.V."/>
            <person name="Gordinskaya N.A."/>
            <person name="Shkurkina I.S."/>
            <person name="Kryazhev D.V."/>
            <person name="Alekseeva A.E."/>
            <person name="Makhova M.A."/>
        </authorList>
    </citation>
    <scope>NUCLEOTIDE SEQUENCE [LARGE SCALE GENOMIC DNA]</scope>
    <source>
        <strain evidence="9 12">NNSch 2386</strain>
    </source>
</reference>
<reference evidence="10 11" key="1">
    <citation type="journal article" date="2016" name="Front. Microbiol.">
        <title>Comprehensive Phylogenetic Analysis of Bovine Non-aureus Staphylococci Species Based on Whole-Genome Sequencing.</title>
        <authorList>
            <person name="Naushad S."/>
            <person name="Barkema H.W."/>
            <person name="Luby C."/>
            <person name="Condas L.A."/>
            <person name="Nobrega D.B."/>
            <person name="Carson D.A."/>
            <person name="De Buck J."/>
        </authorList>
    </citation>
    <scope>NUCLEOTIDE SEQUENCE [LARGE SCALE GENOMIC DNA]</scope>
    <source>
        <strain evidence="10 11">SNUC 505</strain>
    </source>
</reference>
<evidence type="ECO:0000313" key="12">
    <source>
        <dbReference type="Proteomes" id="UP001240157"/>
    </source>
</evidence>
<dbReference type="EMBL" id="PZBZ01000013">
    <property type="protein sequence ID" value="PTG15848.1"/>
    <property type="molecule type" value="Genomic_DNA"/>
</dbReference>
<dbReference type="Proteomes" id="UP000242704">
    <property type="component" value="Unassembled WGS sequence"/>
</dbReference>
<evidence type="ECO:0000256" key="3">
    <source>
        <dbReference type="ARBA" id="ARBA00022679"/>
    </source>
</evidence>
<feature type="active site" description="Nucleophile" evidence="6">
    <location>
        <position position="410"/>
    </location>
</feature>
<dbReference type="Gene3D" id="3.40.50.150">
    <property type="entry name" value="Vaccinia Virus protein VP39"/>
    <property type="match status" value="1"/>
</dbReference>
<dbReference type="Gene3D" id="2.40.50.1070">
    <property type="match status" value="1"/>
</dbReference>
<dbReference type="AlphaFoldDB" id="A0AAE5W895"/>
<dbReference type="InterPro" id="IPR030391">
    <property type="entry name" value="MeTrfase_TrmA_CS"/>
</dbReference>
<name>A0AAE5W895_STACR</name>
<evidence type="ECO:0000256" key="2">
    <source>
        <dbReference type="ARBA" id="ARBA00022603"/>
    </source>
</evidence>
<feature type="active site" evidence="7">
    <location>
        <position position="410"/>
    </location>
</feature>
<evidence type="ECO:0000313" key="10">
    <source>
        <dbReference type="EMBL" id="PTG15848.1"/>
    </source>
</evidence>
<dbReference type="InterPro" id="IPR010280">
    <property type="entry name" value="U5_MeTrfase_fam"/>
</dbReference>
<dbReference type="PROSITE" id="PS50926">
    <property type="entry name" value="TRAM"/>
    <property type="match status" value="1"/>
</dbReference>
<feature type="binding site" evidence="6">
    <location>
        <position position="335"/>
    </location>
    <ligand>
        <name>S-adenosyl-L-methionine</name>
        <dbReference type="ChEBI" id="CHEBI:59789"/>
    </ligand>
</feature>
<evidence type="ECO:0000256" key="6">
    <source>
        <dbReference type="PROSITE-ProRule" id="PRU01024"/>
    </source>
</evidence>
<keyword evidence="1" id="KW-0408">Iron</keyword>
<dbReference type="PROSITE" id="PS51687">
    <property type="entry name" value="SAM_MT_RNA_M5U"/>
    <property type="match status" value="1"/>
</dbReference>
<sequence>MTVVQKNQVLEGEVMDLTHEGHGVIKVNAYPIFVPHALIGERIQYKIIKVKKNFAIGKLIEIYKESDAREVPPCEYYAKCGGCQLQHLNYTAQLEMKRNQVVNLFHRKGKMPNVAIENTVGMDNPWFYRNKSQIPVGGQTDHVEMGYYRQRSHDIINMDKCLIQYEAHNEIMNAVRQLLNHYHIPPYDERQQSGLVRHIVLRKGFYTNEIMVVFVLNGTSLPHQKEIIQNLTGAFPQIKSIKININQAHSNVIMGKQSKTVYGNSTIKDTQGDLTFKINDQSFYQINVPQTQKLYDIAVREAGLTGNEVVLDAYCGIGTIALAMAPNAQHVYGGEVVPEAIEDAKTNAELNGLRNTTFVAGAAEDVILEWQKQGIQPDVVTVDPPRKGCDSTFIETLKQLQPQKIVYVSCNPSTQLRDVQLLLEHYELVKVTPVDMFPHTTHVETVALLKRKDI</sequence>
<dbReference type="GO" id="GO:0070475">
    <property type="term" value="P:rRNA base methylation"/>
    <property type="evidence" value="ECO:0007669"/>
    <property type="project" value="TreeGrafter"/>
</dbReference>
<reference evidence="10" key="2">
    <citation type="submission" date="2018-03" db="EMBL/GenBank/DDBJ databases">
        <authorList>
            <person name="Naushad S."/>
        </authorList>
    </citation>
    <scope>NUCLEOTIDE SEQUENCE</scope>
    <source>
        <strain evidence="10">SNUC 505</strain>
    </source>
</reference>
<dbReference type="EC" id="2.1.1.190" evidence="9"/>
<dbReference type="SUPFAM" id="SSF53335">
    <property type="entry name" value="S-adenosyl-L-methionine-dependent methyltransferases"/>
    <property type="match status" value="1"/>
</dbReference>
<dbReference type="FunFam" id="2.40.50.1070:FF:000003">
    <property type="entry name" value="23S rRNA (Uracil-5-)-methyltransferase RumA"/>
    <property type="match status" value="1"/>
</dbReference>
<evidence type="ECO:0000256" key="7">
    <source>
        <dbReference type="PROSITE-ProRule" id="PRU10015"/>
    </source>
</evidence>
<dbReference type="PANTHER" id="PTHR11061:SF30">
    <property type="entry name" value="TRNA (URACIL(54)-C(5))-METHYLTRANSFERASE"/>
    <property type="match status" value="1"/>
</dbReference>
<comment type="caution">
    <text evidence="10">The sequence shown here is derived from an EMBL/GenBank/DDBJ whole genome shotgun (WGS) entry which is preliminary data.</text>
</comment>
<dbReference type="CDD" id="cd02440">
    <property type="entry name" value="AdoMet_MTases"/>
    <property type="match status" value="1"/>
</dbReference>
<dbReference type="Proteomes" id="UP001240157">
    <property type="component" value="Unassembled WGS sequence"/>
</dbReference>
<feature type="binding site" evidence="6">
    <location>
        <position position="285"/>
    </location>
    <ligand>
        <name>S-adenosyl-L-methionine</name>
        <dbReference type="ChEBI" id="CHEBI:59789"/>
    </ligand>
</feature>
<gene>
    <name evidence="9" type="primary">rlmD</name>
    <name evidence="10" type="ORF">BU653_03245</name>
    <name evidence="9" type="ORF">RCF65_08265</name>
</gene>
<dbReference type="Pfam" id="PF01938">
    <property type="entry name" value="TRAM"/>
    <property type="match status" value="1"/>
</dbReference>